<reference evidence="1" key="2">
    <citation type="submission" date="2018-07" db="EMBL/GenBank/DDBJ databases">
        <authorList>
            <person name="Mckenzie S.K."/>
            <person name="Kronauer D.J.C."/>
        </authorList>
    </citation>
    <scope>NUCLEOTIDE SEQUENCE</scope>
    <source>
        <strain evidence="1">Clonal line C1</strain>
    </source>
</reference>
<gene>
    <name evidence="1" type="ORF">DMN91_008560</name>
</gene>
<proteinExistence type="predicted"/>
<organism evidence="1">
    <name type="scientific">Ooceraea biroi</name>
    <name type="common">Clonal raider ant</name>
    <name type="synonym">Cerapachys biroi</name>
    <dbReference type="NCBI Taxonomy" id="2015173"/>
    <lineage>
        <taxon>Eukaryota</taxon>
        <taxon>Metazoa</taxon>
        <taxon>Ecdysozoa</taxon>
        <taxon>Arthropoda</taxon>
        <taxon>Hexapoda</taxon>
        <taxon>Insecta</taxon>
        <taxon>Pterygota</taxon>
        <taxon>Neoptera</taxon>
        <taxon>Endopterygota</taxon>
        <taxon>Hymenoptera</taxon>
        <taxon>Apocrita</taxon>
        <taxon>Aculeata</taxon>
        <taxon>Formicoidea</taxon>
        <taxon>Formicidae</taxon>
        <taxon>Dorylinae</taxon>
        <taxon>Ooceraea</taxon>
    </lineage>
</organism>
<comment type="caution">
    <text evidence="1">The sequence shown here is derived from an EMBL/GenBank/DDBJ whole genome shotgun (WGS) entry which is preliminary data.</text>
</comment>
<dbReference type="AlphaFoldDB" id="A0A3L8DCX2"/>
<dbReference type="EMBL" id="QOIP01000009">
    <property type="protein sequence ID" value="RLU18204.1"/>
    <property type="molecule type" value="Genomic_DNA"/>
</dbReference>
<protein>
    <submittedName>
        <fullName evidence="1">Uncharacterized protein</fullName>
    </submittedName>
</protein>
<name>A0A3L8DCX2_OOCBI</name>
<sequence length="101" mass="11362">MPSHLKTSMNSSETVAISATRRDTCATRTLAKVENFAMCFFLSLRADFIPQKMEKATPPRNRTWNNSDRVDTRHAYRIRGACRGQGIAPAKRSSIGWLAMT</sequence>
<dbReference type="Proteomes" id="UP000279307">
    <property type="component" value="Chromosome 9"/>
</dbReference>
<accession>A0A3L8DCX2</accession>
<reference evidence="1" key="1">
    <citation type="journal article" date="2018" name="Genome Res.">
        <title>The genomic architecture and molecular evolution of ant odorant receptors.</title>
        <authorList>
            <person name="McKenzie S.K."/>
            <person name="Kronauer D.J.C."/>
        </authorList>
    </citation>
    <scope>NUCLEOTIDE SEQUENCE [LARGE SCALE GENOMIC DNA]</scope>
    <source>
        <strain evidence="1">Clonal line C1</strain>
    </source>
</reference>
<evidence type="ECO:0000313" key="1">
    <source>
        <dbReference type="EMBL" id="RLU18204.1"/>
    </source>
</evidence>